<organism evidence="1 2">
    <name type="scientific">Streptosporangium subroseum</name>
    <dbReference type="NCBI Taxonomy" id="106412"/>
    <lineage>
        <taxon>Bacteria</taxon>
        <taxon>Bacillati</taxon>
        <taxon>Actinomycetota</taxon>
        <taxon>Actinomycetes</taxon>
        <taxon>Streptosporangiales</taxon>
        <taxon>Streptosporangiaceae</taxon>
        <taxon>Streptosporangium</taxon>
    </lineage>
</organism>
<evidence type="ECO:0000313" key="2">
    <source>
        <dbReference type="Proteomes" id="UP000198282"/>
    </source>
</evidence>
<dbReference type="EMBL" id="FZOD01000088">
    <property type="protein sequence ID" value="SNT62128.1"/>
    <property type="molecule type" value="Genomic_DNA"/>
</dbReference>
<protein>
    <submittedName>
        <fullName evidence="1">Uncharacterized protein</fullName>
    </submittedName>
</protein>
<dbReference type="OrthoDB" id="214814at2"/>
<gene>
    <name evidence="1" type="ORF">SAMN05216276_10889</name>
</gene>
<keyword evidence="2" id="KW-1185">Reference proteome</keyword>
<name>A0A239P684_9ACTN</name>
<accession>A0A239P684</accession>
<reference evidence="1 2" key="1">
    <citation type="submission" date="2017-06" db="EMBL/GenBank/DDBJ databases">
        <authorList>
            <person name="Kim H.J."/>
            <person name="Triplett B.A."/>
        </authorList>
    </citation>
    <scope>NUCLEOTIDE SEQUENCE [LARGE SCALE GENOMIC DNA]</scope>
    <source>
        <strain evidence="1 2">CGMCC 4.2132</strain>
    </source>
</reference>
<proteinExistence type="predicted"/>
<evidence type="ECO:0000313" key="1">
    <source>
        <dbReference type="EMBL" id="SNT62128.1"/>
    </source>
</evidence>
<dbReference type="Proteomes" id="UP000198282">
    <property type="component" value="Unassembled WGS sequence"/>
</dbReference>
<dbReference type="RefSeq" id="WP_089213267.1">
    <property type="nucleotide sequence ID" value="NZ_FZOD01000088.1"/>
</dbReference>
<sequence length="130" mass="14756">MATVVFRDETATGKPIEEFTLPDLPENIFARELVRLRVREEVARYNANPSARFNGLVRPVDAEVELNGYRMGATRRIDWERQADIAERAFQRNGFLLLVGERQIDDLSEVIDLTVDPVLSFIKLVPLVGG</sequence>
<dbReference type="AlphaFoldDB" id="A0A239P684"/>